<protein>
    <submittedName>
        <fullName evidence="1">Uncharacterized protein</fullName>
    </submittedName>
</protein>
<organism evidence="1 2">
    <name type="scientific">Neobacillus niacini</name>
    <dbReference type="NCBI Taxonomy" id="86668"/>
    <lineage>
        <taxon>Bacteria</taxon>
        <taxon>Bacillati</taxon>
        <taxon>Bacillota</taxon>
        <taxon>Bacilli</taxon>
        <taxon>Bacillales</taxon>
        <taxon>Bacillaceae</taxon>
        <taxon>Neobacillus</taxon>
    </lineage>
</organism>
<comment type="caution">
    <text evidence="1">The sequence shown here is derived from an EMBL/GenBank/DDBJ whole genome shotgun (WGS) entry which is preliminary data.</text>
</comment>
<gene>
    <name evidence="1" type="ORF">F4694_000735</name>
</gene>
<evidence type="ECO:0000313" key="1">
    <source>
        <dbReference type="EMBL" id="NYE03991.1"/>
    </source>
</evidence>
<dbReference type="AlphaFoldDB" id="A0A852T728"/>
<reference evidence="2" key="1">
    <citation type="submission" date="2020-07" db="EMBL/GenBank/DDBJ databases">
        <authorList>
            <person name="Partida-Martinez L."/>
            <person name="Huntemann M."/>
            <person name="Clum A."/>
            <person name="Wang J."/>
            <person name="Palaniappan K."/>
            <person name="Ritter S."/>
            <person name="Chen I.-M."/>
            <person name="Stamatis D."/>
            <person name="Reddy T."/>
            <person name="O'Malley R."/>
            <person name="Daum C."/>
            <person name="Shapiro N."/>
            <person name="Ivanova N."/>
            <person name="Kyrpides N."/>
            <person name="Woyke T."/>
        </authorList>
    </citation>
    <scope>NUCLEOTIDE SEQUENCE [LARGE SCALE GENOMIC DNA]</scope>
    <source>
        <strain evidence="2">AT2.8</strain>
    </source>
</reference>
<proteinExistence type="predicted"/>
<dbReference type="Proteomes" id="UP000548423">
    <property type="component" value="Unassembled WGS sequence"/>
</dbReference>
<dbReference type="EMBL" id="JACCBX010000002">
    <property type="protein sequence ID" value="NYE03991.1"/>
    <property type="molecule type" value="Genomic_DNA"/>
</dbReference>
<evidence type="ECO:0000313" key="2">
    <source>
        <dbReference type="Proteomes" id="UP000548423"/>
    </source>
</evidence>
<accession>A0A852T728</accession>
<sequence>MFNEYTVYSLLKLRKEETERNVQNTWKYYNNGTEINDQKEIIVHSNLPIKPCCECTC</sequence>
<name>A0A852T728_9BACI</name>
<reference evidence="2" key="2">
    <citation type="submission" date="2020-08" db="EMBL/GenBank/DDBJ databases">
        <title>The Agave Microbiome: Exploring the role of microbial communities in plant adaptations to desert environments.</title>
        <authorList>
            <person name="Partida-Martinez L.P."/>
        </authorList>
    </citation>
    <scope>NUCLEOTIDE SEQUENCE [LARGE SCALE GENOMIC DNA]</scope>
    <source>
        <strain evidence="2">AT2.8</strain>
    </source>
</reference>